<dbReference type="Gene3D" id="3.90.1720.10">
    <property type="entry name" value="endopeptidase domain like (from Nostoc punctiforme)"/>
    <property type="match status" value="1"/>
</dbReference>
<evidence type="ECO:0000313" key="1">
    <source>
        <dbReference type="EMBL" id="NEM88389.1"/>
    </source>
</evidence>
<organism evidence="1 2">
    <name type="scientific">Escherichia coli</name>
    <dbReference type="NCBI Taxonomy" id="562"/>
    <lineage>
        <taxon>Bacteria</taxon>
        <taxon>Pseudomonadati</taxon>
        <taxon>Pseudomonadota</taxon>
        <taxon>Gammaproteobacteria</taxon>
        <taxon>Enterobacterales</taxon>
        <taxon>Enterobacteriaceae</taxon>
        <taxon>Escherichia</taxon>
    </lineage>
</organism>
<protein>
    <recommendedName>
        <fullName evidence="3">Enoyl-CoA hydratase</fullName>
    </recommendedName>
</protein>
<dbReference type="Proteomes" id="UP000469708">
    <property type="component" value="Unassembled WGS sequence"/>
</dbReference>
<gene>
    <name evidence="1" type="ORF">G3V95_23495</name>
</gene>
<sequence length="150" mass="17370">MKQVYLAFYKGREDHHGFARLSGWLTRLVTRGEYSHCELAVDLGNGEFVCYSSSVRDKGVRCKQMPLPRDKWDLILTRASPARVEKFFQQNDQLKYDWLGAVGFVVFNRGREDKYFCSEFCADFLGLVDSWRYSPNILHALASSVQNKTL</sequence>
<dbReference type="EMBL" id="JAAGYI010000081">
    <property type="protein sequence ID" value="NEM88389.1"/>
    <property type="molecule type" value="Genomic_DNA"/>
</dbReference>
<comment type="caution">
    <text evidence="1">The sequence shown here is derived from an EMBL/GenBank/DDBJ whole genome shotgun (WGS) entry which is preliminary data.</text>
</comment>
<name>A0A8T6PZ50_ECOLX</name>
<dbReference type="SUPFAM" id="SSF54001">
    <property type="entry name" value="Cysteine proteinases"/>
    <property type="match status" value="1"/>
</dbReference>
<evidence type="ECO:0008006" key="3">
    <source>
        <dbReference type="Google" id="ProtNLM"/>
    </source>
</evidence>
<dbReference type="InterPro" id="IPR038765">
    <property type="entry name" value="Papain-like_cys_pep_sf"/>
</dbReference>
<proteinExistence type="predicted"/>
<reference evidence="1 2" key="1">
    <citation type="submission" date="2020-02" db="EMBL/GenBank/DDBJ databases">
        <authorList>
            <person name="Subbiah M."/>
            <person name="Call D."/>
        </authorList>
    </citation>
    <scope>NUCLEOTIDE SEQUENCE [LARGE SCALE GENOMIC DNA]</scope>
    <source>
        <strain evidence="1 2">8375wC2</strain>
    </source>
</reference>
<evidence type="ECO:0000313" key="2">
    <source>
        <dbReference type="Proteomes" id="UP000469708"/>
    </source>
</evidence>
<dbReference type="AlphaFoldDB" id="A0A8T6PZ50"/>
<accession>A0A8T6PZ50</accession>